<feature type="compositionally biased region" description="Polar residues" evidence="8">
    <location>
        <begin position="336"/>
        <end position="347"/>
    </location>
</feature>
<keyword evidence="4" id="KW-0067">ATP-binding</keyword>
<comment type="catalytic activity">
    <reaction evidence="7">
        <text>L-tyrosyl-[protein] + ATP = O-(5'-adenylyl)-L-tyrosyl-[protein] + diphosphate</text>
        <dbReference type="Rhea" id="RHEA:54288"/>
        <dbReference type="Rhea" id="RHEA-COMP:10136"/>
        <dbReference type="Rhea" id="RHEA-COMP:13846"/>
        <dbReference type="ChEBI" id="CHEBI:30616"/>
        <dbReference type="ChEBI" id="CHEBI:33019"/>
        <dbReference type="ChEBI" id="CHEBI:46858"/>
        <dbReference type="ChEBI" id="CHEBI:83624"/>
        <dbReference type="EC" id="2.7.7.108"/>
    </reaction>
</comment>
<dbReference type="EMBL" id="JAFVMF010000010">
    <property type="protein sequence ID" value="MBO1360190.1"/>
    <property type="molecule type" value="Genomic_DNA"/>
</dbReference>
<sequence length="347" mass="38075">MMSSQDPYTYPGTDILTNTRGYQDRTRLAVFEYAMYLKRSLSMPLVTDTPAKYRELHRHLFQDVYDWAGKYRASDLAVDGRSGVSPDRVPLAVTERFHQLEAMDGLRNLSADRFARAAATHIAGLQEILPFRHGNHQVSLLHMAQLARNAGHEFELSRLDQDLWTRASLKAGNNDERLMTHAIATLFPEVRTMTPDQARREVLELRAPALGEISDRIDALQAAVKTGAGGGLVTRELRGLREERTALESDRQSGAVLQRIDQAQKAGVTEFQVLPGRNGSAQDAVYAIGRAVARATELAEDLRVAHAAESGISHATSRFDRASHKLADPEGGAPSQAATRSSGPGIG</sequence>
<evidence type="ECO:0000259" key="9">
    <source>
        <dbReference type="PROSITE" id="PS51459"/>
    </source>
</evidence>
<organism evidence="10 11">
    <name type="scientific">Acetobacter sacchari</name>
    <dbReference type="NCBI Taxonomy" id="2661687"/>
    <lineage>
        <taxon>Bacteria</taxon>
        <taxon>Pseudomonadati</taxon>
        <taxon>Pseudomonadota</taxon>
        <taxon>Alphaproteobacteria</taxon>
        <taxon>Acetobacterales</taxon>
        <taxon>Acetobacteraceae</taxon>
        <taxon>Acetobacter</taxon>
    </lineage>
</organism>
<evidence type="ECO:0000256" key="1">
    <source>
        <dbReference type="ARBA" id="ARBA00022679"/>
    </source>
</evidence>
<evidence type="ECO:0000256" key="7">
    <source>
        <dbReference type="ARBA" id="ARBA00048696"/>
    </source>
</evidence>
<dbReference type="InterPro" id="IPR003812">
    <property type="entry name" value="Fido"/>
</dbReference>
<dbReference type="PROSITE" id="PS51459">
    <property type="entry name" value="FIDO"/>
    <property type="match status" value="1"/>
</dbReference>
<name>A0ABS3LWB4_9PROT</name>
<evidence type="ECO:0000256" key="2">
    <source>
        <dbReference type="ARBA" id="ARBA00022695"/>
    </source>
</evidence>
<dbReference type="PANTHER" id="PTHR39560">
    <property type="entry name" value="PROTEIN ADENYLYLTRANSFERASE FIC-RELATED"/>
    <property type="match status" value="1"/>
</dbReference>
<feature type="domain" description="Fido" evidence="9">
    <location>
        <begin position="48"/>
        <end position="189"/>
    </location>
</feature>
<protein>
    <recommendedName>
        <fullName evidence="5">protein adenylyltransferase</fullName>
        <ecNumber evidence="5">2.7.7.108</ecNumber>
    </recommendedName>
</protein>
<dbReference type="Gene3D" id="1.10.3290.10">
    <property type="entry name" value="Fido-like domain"/>
    <property type="match status" value="1"/>
</dbReference>
<gene>
    <name evidence="10" type="ORF">J2D73_10305</name>
</gene>
<comment type="catalytic activity">
    <reaction evidence="6">
        <text>L-threonyl-[protein] + ATP = 3-O-(5'-adenylyl)-L-threonyl-[protein] + diphosphate</text>
        <dbReference type="Rhea" id="RHEA:54292"/>
        <dbReference type="Rhea" id="RHEA-COMP:11060"/>
        <dbReference type="Rhea" id="RHEA-COMP:13847"/>
        <dbReference type="ChEBI" id="CHEBI:30013"/>
        <dbReference type="ChEBI" id="CHEBI:30616"/>
        <dbReference type="ChEBI" id="CHEBI:33019"/>
        <dbReference type="ChEBI" id="CHEBI:138113"/>
        <dbReference type="EC" id="2.7.7.108"/>
    </reaction>
</comment>
<dbReference type="InterPro" id="IPR036597">
    <property type="entry name" value="Fido-like_dom_sf"/>
</dbReference>
<dbReference type="Pfam" id="PF02661">
    <property type="entry name" value="Fic"/>
    <property type="match status" value="1"/>
</dbReference>
<dbReference type="Proteomes" id="UP000664771">
    <property type="component" value="Unassembled WGS sequence"/>
</dbReference>
<comment type="caution">
    <text evidence="10">The sequence shown here is derived from an EMBL/GenBank/DDBJ whole genome shotgun (WGS) entry which is preliminary data.</text>
</comment>
<proteinExistence type="predicted"/>
<evidence type="ECO:0000256" key="3">
    <source>
        <dbReference type="ARBA" id="ARBA00022741"/>
    </source>
</evidence>
<accession>A0ABS3LWB4</accession>
<feature type="compositionally biased region" description="Basic and acidic residues" evidence="8">
    <location>
        <begin position="317"/>
        <end position="328"/>
    </location>
</feature>
<evidence type="ECO:0000313" key="10">
    <source>
        <dbReference type="EMBL" id="MBO1360190.1"/>
    </source>
</evidence>
<evidence type="ECO:0000256" key="6">
    <source>
        <dbReference type="ARBA" id="ARBA00047939"/>
    </source>
</evidence>
<evidence type="ECO:0000256" key="8">
    <source>
        <dbReference type="SAM" id="MobiDB-lite"/>
    </source>
</evidence>
<keyword evidence="1" id="KW-0808">Transferase</keyword>
<keyword evidence="3" id="KW-0547">Nucleotide-binding</keyword>
<reference evidence="10 11" key="1">
    <citation type="submission" date="2021-03" db="EMBL/GenBank/DDBJ databases">
        <title>The complete genome sequence of Acetobacter sacchari TBRC 11175.</title>
        <authorList>
            <person name="Charoenyingcharoen P."/>
            <person name="Yukphan P."/>
        </authorList>
    </citation>
    <scope>NUCLEOTIDE SEQUENCE [LARGE SCALE GENOMIC DNA]</scope>
    <source>
        <strain evidence="10 11">TBRC 11175</strain>
    </source>
</reference>
<feature type="region of interest" description="Disordered" evidence="8">
    <location>
        <begin position="315"/>
        <end position="347"/>
    </location>
</feature>
<dbReference type="PANTHER" id="PTHR39560:SF1">
    <property type="entry name" value="PROTEIN ADENYLYLTRANSFERASE FIC-RELATED"/>
    <property type="match status" value="1"/>
</dbReference>
<evidence type="ECO:0000256" key="5">
    <source>
        <dbReference type="ARBA" id="ARBA00034531"/>
    </source>
</evidence>
<dbReference type="EC" id="2.7.7.108" evidence="5"/>
<evidence type="ECO:0000256" key="4">
    <source>
        <dbReference type="ARBA" id="ARBA00022840"/>
    </source>
</evidence>
<keyword evidence="2" id="KW-0548">Nucleotidyltransferase</keyword>
<evidence type="ECO:0000313" key="11">
    <source>
        <dbReference type="Proteomes" id="UP000664771"/>
    </source>
</evidence>
<keyword evidence="11" id="KW-1185">Reference proteome</keyword>
<dbReference type="SUPFAM" id="SSF140931">
    <property type="entry name" value="Fic-like"/>
    <property type="match status" value="1"/>
</dbReference>